<feature type="region of interest" description="Disordered" evidence="7">
    <location>
        <begin position="78"/>
        <end position="150"/>
    </location>
</feature>
<protein>
    <recommendedName>
        <fullName evidence="5">Protein SREK1IP1</fullName>
    </recommendedName>
</protein>
<evidence type="ECO:0000256" key="6">
    <source>
        <dbReference type="PROSITE-ProRule" id="PRU00047"/>
    </source>
</evidence>
<evidence type="ECO:0000256" key="2">
    <source>
        <dbReference type="ARBA" id="ARBA00022771"/>
    </source>
</evidence>
<dbReference type="PROSITE" id="PS50158">
    <property type="entry name" value="ZF_CCHC"/>
    <property type="match status" value="1"/>
</dbReference>
<proteinExistence type="predicted"/>
<evidence type="ECO:0000259" key="8">
    <source>
        <dbReference type="PROSITE" id="PS50158"/>
    </source>
</evidence>
<evidence type="ECO:0000256" key="3">
    <source>
        <dbReference type="ARBA" id="ARBA00022833"/>
    </source>
</evidence>
<evidence type="ECO:0000313" key="9">
    <source>
        <dbReference type="EMBL" id="JAG48088.1"/>
    </source>
</evidence>
<keyword evidence="3" id="KW-0862">Zinc</keyword>
<feature type="compositionally biased region" description="Basic residues" evidence="7">
    <location>
        <begin position="78"/>
        <end position="95"/>
    </location>
</feature>
<dbReference type="Pfam" id="PF13917">
    <property type="entry name" value="zf-CCHC_3"/>
    <property type="match status" value="1"/>
</dbReference>
<dbReference type="AlphaFoldDB" id="A0A0K8S4C5"/>
<dbReference type="PANTHER" id="PTHR31437">
    <property type="entry name" value="SREK1IP1 FAMILY MEMBER"/>
    <property type="match status" value="1"/>
</dbReference>
<name>A0A0K8S4C5_LYGHE</name>
<sequence>MESDILARLVPQGKETVRPACRKCGYAGHLTYQCRNFIKIDPNKDVVLDVSSTSSESDDEYVTPLRALREQELLQKVKGKKVEKKVKKKKKKKSRPKSDSDSDSDSSDEPARKSSKKSKKRRHSDPTVKRKNGPRRNIKARRRRRSTRKVEKVLHHRTDVFTSVRIHCPERPSIPYLVIFLSLSKGPSTSIHPFLQSFHSGFLYILRVLSSI</sequence>
<reference evidence="9" key="1">
    <citation type="submission" date="2014-09" db="EMBL/GenBank/DDBJ databases">
        <authorList>
            <person name="Magalhaes I.L.F."/>
            <person name="Oliveira U."/>
            <person name="Santos F.R."/>
            <person name="Vidigal T.H.D.A."/>
            <person name="Brescovit A.D."/>
            <person name="Santos A.J."/>
        </authorList>
    </citation>
    <scope>NUCLEOTIDE SEQUENCE</scope>
</reference>
<organism evidence="9">
    <name type="scientific">Lygus hesperus</name>
    <name type="common">Western plant bug</name>
    <dbReference type="NCBI Taxonomy" id="30085"/>
    <lineage>
        <taxon>Eukaryota</taxon>
        <taxon>Metazoa</taxon>
        <taxon>Ecdysozoa</taxon>
        <taxon>Arthropoda</taxon>
        <taxon>Hexapoda</taxon>
        <taxon>Insecta</taxon>
        <taxon>Pterygota</taxon>
        <taxon>Neoptera</taxon>
        <taxon>Paraneoptera</taxon>
        <taxon>Hemiptera</taxon>
        <taxon>Heteroptera</taxon>
        <taxon>Panheteroptera</taxon>
        <taxon>Cimicomorpha</taxon>
        <taxon>Miridae</taxon>
        <taxon>Mirini</taxon>
        <taxon>Lygus</taxon>
    </lineage>
</organism>
<keyword evidence="2 6" id="KW-0863">Zinc-finger</keyword>
<evidence type="ECO:0000256" key="5">
    <source>
        <dbReference type="ARBA" id="ARBA00039180"/>
    </source>
</evidence>
<dbReference type="GO" id="GO:0003676">
    <property type="term" value="F:nucleic acid binding"/>
    <property type="evidence" value="ECO:0007669"/>
    <property type="project" value="InterPro"/>
</dbReference>
<evidence type="ECO:0000256" key="1">
    <source>
        <dbReference type="ARBA" id="ARBA00022723"/>
    </source>
</evidence>
<evidence type="ECO:0000256" key="4">
    <source>
        <dbReference type="ARBA" id="ARBA00037746"/>
    </source>
</evidence>
<accession>A0A0K8S4C5</accession>
<comment type="function">
    <text evidence="4">Possible splicing regulator involved in the control of cellular survival.</text>
</comment>
<feature type="domain" description="CCHC-type" evidence="8">
    <location>
        <begin position="21"/>
        <end position="36"/>
    </location>
</feature>
<feature type="compositionally biased region" description="Basic residues" evidence="7">
    <location>
        <begin position="113"/>
        <end position="147"/>
    </location>
</feature>
<dbReference type="GO" id="GO:0008270">
    <property type="term" value="F:zinc ion binding"/>
    <property type="evidence" value="ECO:0007669"/>
    <property type="project" value="UniProtKB-KW"/>
</dbReference>
<dbReference type="EMBL" id="GBRD01015186">
    <property type="protein sequence ID" value="JAG50640.1"/>
    <property type="molecule type" value="Transcribed_RNA"/>
</dbReference>
<dbReference type="InterPro" id="IPR001878">
    <property type="entry name" value="Znf_CCHC"/>
</dbReference>
<dbReference type="EMBL" id="GBRD01017739">
    <property type="protein sequence ID" value="JAG48088.1"/>
    <property type="molecule type" value="Transcribed_RNA"/>
</dbReference>
<dbReference type="PANTHER" id="PTHR31437:SF1">
    <property type="entry name" value="PROTEIN SREK1IP1"/>
    <property type="match status" value="1"/>
</dbReference>
<keyword evidence="1" id="KW-0479">Metal-binding</keyword>
<evidence type="ECO:0000256" key="7">
    <source>
        <dbReference type="SAM" id="MobiDB-lite"/>
    </source>
</evidence>